<dbReference type="GO" id="GO:0033063">
    <property type="term" value="C:Rad51B-Rad51C-Rad51D-XRCC2 complex"/>
    <property type="evidence" value="ECO:0007669"/>
    <property type="project" value="TreeGrafter"/>
</dbReference>
<dbReference type="GO" id="GO:0140664">
    <property type="term" value="F:ATP-dependent DNA damage sensor activity"/>
    <property type="evidence" value="ECO:0007669"/>
    <property type="project" value="InterPro"/>
</dbReference>
<gene>
    <name evidence="4" type="ORF">BCR35DRAFT_349759</name>
</gene>
<dbReference type="InParanoid" id="A0A1Y2G1T9"/>
<keyword evidence="4" id="KW-0378">Hydrolase</keyword>
<dbReference type="PANTHER" id="PTHR46457:SF1">
    <property type="entry name" value="DNA REPAIR PROTEIN RAD51 HOMOLOG 4"/>
    <property type="match status" value="1"/>
</dbReference>
<dbReference type="AlphaFoldDB" id="A0A1Y2G1T9"/>
<dbReference type="InterPro" id="IPR020588">
    <property type="entry name" value="RecA_ATP-bd"/>
</dbReference>
<dbReference type="PANTHER" id="PTHR46457">
    <property type="entry name" value="DNA REPAIR PROTEIN RAD51 HOMOLOG 4"/>
    <property type="match status" value="1"/>
</dbReference>
<dbReference type="FunCoup" id="A0A1Y2G1T9">
    <property type="interactions" value="489"/>
</dbReference>
<dbReference type="GO" id="GO:0000723">
    <property type="term" value="P:telomere maintenance"/>
    <property type="evidence" value="ECO:0007669"/>
    <property type="project" value="TreeGrafter"/>
</dbReference>
<dbReference type="PROSITE" id="PS50162">
    <property type="entry name" value="RECA_2"/>
    <property type="match status" value="1"/>
</dbReference>
<dbReference type="InterPro" id="IPR051988">
    <property type="entry name" value="HRR_RAD51_Paralog"/>
</dbReference>
<protein>
    <submittedName>
        <fullName evidence="4">p-loop containing nucleoside triphosphate hydrolase protein</fullName>
    </submittedName>
</protein>
<dbReference type="GO" id="GO:0005815">
    <property type="term" value="C:microtubule organizing center"/>
    <property type="evidence" value="ECO:0007669"/>
    <property type="project" value="TreeGrafter"/>
</dbReference>
<dbReference type="GO" id="GO:0000400">
    <property type="term" value="F:four-way junction DNA binding"/>
    <property type="evidence" value="ECO:0007669"/>
    <property type="project" value="TreeGrafter"/>
</dbReference>
<dbReference type="GO" id="GO:0000724">
    <property type="term" value="P:double-strand break repair via homologous recombination"/>
    <property type="evidence" value="ECO:0007669"/>
    <property type="project" value="TreeGrafter"/>
</dbReference>
<keyword evidence="2" id="KW-0539">Nucleus</keyword>
<dbReference type="GO" id="GO:0042148">
    <property type="term" value="P:DNA strand invasion"/>
    <property type="evidence" value="ECO:0007669"/>
    <property type="project" value="TreeGrafter"/>
</dbReference>
<evidence type="ECO:0000256" key="2">
    <source>
        <dbReference type="ARBA" id="ARBA00023242"/>
    </source>
</evidence>
<dbReference type="EMBL" id="MCGR01000003">
    <property type="protein sequence ID" value="ORY90848.1"/>
    <property type="molecule type" value="Genomic_DNA"/>
</dbReference>
<reference evidence="4 5" key="1">
    <citation type="submission" date="2016-07" db="EMBL/GenBank/DDBJ databases">
        <title>Pervasive Adenine N6-methylation of Active Genes in Fungi.</title>
        <authorList>
            <consortium name="DOE Joint Genome Institute"/>
            <person name="Mondo S.J."/>
            <person name="Dannebaum R.O."/>
            <person name="Kuo R.C."/>
            <person name="Labutti K."/>
            <person name="Haridas S."/>
            <person name="Kuo A."/>
            <person name="Salamov A."/>
            <person name="Ahrendt S.R."/>
            <person name="Lipzen A."/>
            <person name="Sullivan W."/>
            <person name="Andreopoulos W.B."/>
            <person name="Clum A."/>
            <person name="Lindquist E."/>
            <person name="Daum C."/>
            <person name="Ramamoorthy G.K."/>
            <person name="Gryganskyi A."/>
            <person name="Culley D."/>
            <person name="Magnuson J.K."/>
            <person name="James T.Y."/>
            <person name="O'Malley M.A."/>
            <person name="Stajich J.E."/>
            <person name="Spatafora J.W."/>
            <person name="Visel A."/>
            <person name="Grigoriev I.V."/>
        </authorList>
    </citation>
    <scope>NUCLEOTIDE SEQUENCE [LARGE SCALE GENOMIC DNA]</scope>
    <source>
        <strain evidence="4 5">62-1032</strain>
    </source>
</reference>
<name>A0A1Y2G1T9_9BASI</name>
<dbReference type="SUPFAM" id="SSF52540">
    <property type="entry name" value="P-loop containing nucleoside triphosphate hydrolases"/>
    <property type="match status" value="1"/>
</dbReference>
<evidence type="ECO:0000313" key="5">
    <source>
        <dbReference type="Proteomes" id="UP000193467"/>
    </source>
</evidence>
<dbReference type="OrthoDB" id="336321at2759"/>
<comment type="subcellular location">
    <subcellularLocation>
        <location evidence="1">Nucleus</location>
    </subcellularLocation>
</comment>
<sequence length="364" mass="39445">MDDMPELRDVEGSPGVKEMGSQALLTLTTGLTEAELAFATLEQLPLRPNLPPTTLRDLQSTALAQLAASPTSGSDLLRKALQSEATSSQSNRRRYSTTLDELDELLDGGWEAGEVVEVAGGRQSGRSSLVLYTLLHHLLTHPNNRAVFIHTSPTFDASRCRSILHILIENERSNGVQIESEDSRNLSTDELAVRTLGRLAVLHPFSPSQALEGLVAETEIKEERPEKLSMVVVDSVETLLGGEPLSNPSPEGHATLVSFARQVKLLARTHALAVFLLNAASTSSTAVVPPITSLPLQQPNVKPTLGVTFTYLTDLTIWTTRAESIWGSDGRGKFIAEVARNRRGEARGWIGFDLSDGLTLRAVD</sequence>
<evidence type="ECO:0000313" key="4">
    <source>
        <dbReference type="EMBL" id="ORY90848.1"/>
    </source>
</evidence>
<keyword evidence="5" id="KW-1185">Reference proteome</keyword>
<dbReference type="GO" id="GO:0016787">
    <property type="term" value="F:hydrolase activity"/>
    <property type="evidence" value="ECO:0007669"/>
    <property type="project" value="UniProtKB-KW"/>
</dbReference>
<organism evidence="4 5">
    <name type="scientific">Leucosporidium creatinivorum</name>
    <dbReference type="NCBI Taxonomy" id="106004"/>
    <lineage>
        <taxon>Eukaryota</taxon>
        <taxon>Fungi</taxon>
        <taxon>Dikarya</taxon>
        <taxon>Basidiomycota</taxon>
        <taxon>Pucciniomycotina</taxon>
        <taxon>Microbotryomycetes</taxon>
        <taxon>Leucosporidiales</taxon>
        <taxon>Leucosporidium</taxon>
    </lineage>
</organism>
<comment type="caution">
    <text evidence="4">The sequence shown here is derived from an EMBL/GenBank/DDBJ whole genome shotgun (WGS) entry which is preliminary data.</text>
</comment>
<evidence type="ECO:0000259" key="3">
    <source>
        <dbReference type="PROSITE" id="PS50162"/>
    </source>
</evidence>
<dbReference type="Proteomes" id="UP000193467">
    <property type="component" value="Unassembled WGS sequence"/>
</dbReference>
<dbReference type="InterPro" id="IPR027417">
    <property type="entry name" value="P-loop_NTPase"/>
</dbReference>
<dbReference type="GO" id="GO:0003697">
    <property type="term" value="F:single-stranded DNA binding"/>
    <property type="evidence" value="ECO:0007669"/>
    <property type="project" value="TreeGrafter"/>
</dbReference>
<dbReference type="GO" id="GO:0005524">
    <property type="term" value="F:ATP binding"/>
    <property type="evidence" value="ECO:0007669"/>
    <property type="project" value="InterPro"/>
</dbReference>
<dbReference type="Gene3D" id="3.40.50.300">
    <property type="entry name" value="P-loop containing nucleotide triphosphate hydrolases"/>
    <property type="match status" value="1"/>
</dbReference>
<dbReference type="GO" id="GO:0005657">
    <property type="term" value="C:replication fork"/>
    <property type="evidence" value="ECO:0007669"/>
    <property type="project" value="TreeGrafter"/>
</dbReference>
<dbReference type="STRING" id="106004.A0A1Y2G1T9"/>
<proteinExistence type="predicted"/>
<evidence type="ECO:0000256" key="1">
    <source>
        <dbReference type="ARBA" id="ARBA00004123"/>
    </source>
</evidence>
<feature type="domain" description="RecA family profile 1" evidence="3">
    <location>
        <begin position="91"/>
        <end position="280"/>
    </location>
</feature>
<accession>A0A1Y2G1T9</accession>
<dbReference type="GO" id="GO:0007131">
    <property type="term" value="P:reciprocal meiotic recombination"/>
    <property type="evidence" value="ECO:0007669"/>
    <property type="project" value="TreeGrafter"/>
</dbReference>